<evidence type="ECO:0000313" key="2">
    <source>
        <dbReference type="Proteomes" id="UP000027493"/>
    </source>
</evidence>
<sequence>MGITLSAINRPGANLQTADNKQIGISPSGTNPAALHIEQYTGEVEGTIARKSLMENFIPTRTVQGTDIVSKFRVGDATLQKLTPGVAPDGTIVQSAKGSLRVDTVVMARNITPTLDDFQNSFDARTAVAQEHGKKIAKFKDQAFFIQAIKAGLITDMTGYPSGWNPGTQVTLAAAGDENDPAKLYAAFSNLFAQMEEKDVDPIDDDLIIVTRPTKRYTLLNNELLIDRTYKTSDNTEIKTKALEAFGVPVFGSTNLPNTNITGHFLSNAGNSNAYDLDATKIVAVVFSPRALLAGSTIPLQHKVWFDDNTKCWNIDDWLAFGVGPDNPAFAGVIKAA</sequence>
<accession>A0A068Q6H6</accession>
<keyword evidence="2" id="KW-1185">Reference proteome</keyword>
<dbReference type="OrthoDB" id="6010at10239"/>
<protein>
    <submittedName>
        <fullName evidence="1">Putative major capsid-like protein</fullName>
    </submittedName>
</protein>
<evidence type="ECO:0000313" key="1">
    <source>
        <dbReference type="EMBL" id="BAP15837.1"/>
    </source>
</evidence>
<dbReference type="Proteomes" id="UP000027493">
    <property type="component" value="Segment"/>
</dbReference>
<dbReference type="EMBL" id="AB920995">
    <property type="protein sequence ID" value="BAP15837.1"/>
    <property type="molecule type" value="Genomic_DNA"/>
</dbReference>
<dbReference type="KEGG" id="vg:26642952"/>
<proteinExistence type="predicted"/>
<name>A0A068Q6H6_9CAUD</name>
<dbReference type="RefSeq" id="YP_009216569.1">
    <property type="nucleotide sequence ID" value="NC_028988.1"/>
</dbReference>
<organism evidence="1 2">
    <name type="scientific">Ralstonia phage RSJ2</name>
    <dbReference type="NCBI Taxonomy" id="1481785"/>
    <lineage>
        <taxon>Viruses</taxon>
        <taxon>Duplodnaviria</taxon>
        <taxon>Heunggongvirae</taxon>
        <taxon>Uroviricota</taxon>
        <taxon>Caudoviricetes</taxon>
        <taxon>Autographivirales</taxon>
        <taxon>Autonotataviridae</taxon>
        <taxon>Risjevirus</taxon>
        <taxon>Risjevirus RSJ2</taxon>
    </lineage>
</organism>
<reference evidence="1 2" key="1">
    <citation type="submission" date="2014-03" db="EMBL/GenBank/DDBJ databases">
        <title>Isolation and characterization of bacteriophages infecting R. solanacearum from Thailand.</title>
        <authorList>
            <person name="Narulita E."/>
            <person name="Kawasaki T."/>
            <person name="Fujie M."/>
            <person name="Yamada T."/>
        </authorList>
    </citation>
    <scope>NUCLEOTIDE SEQUENCE [LARGE SCALE GENOMIC DNA]</scope>
</reference>
<dbReference type="GeneID" id="26642952"/>